<feature type="transmembrane region" description="Helical" evidence="1">
    <location>
        <begin position="84"/>
        <end position="105"/>
    </location>
</feature>
<organism evidence="3 4">
    <name type="scientific">Gossypium hirsutum</name>
    <name type="common">Upland cotton</name>
    <name type="synonym">Gossypium mexicanum</name>
    <dbReference type="NCBI Taxonomy" id="3635"/>
    <lineage>
        <taxon>Eukaryota</taxon>
        <taxon>Viridiplantae</taxon>
        <taxon>Streptophyta</taxon>
        <taxon>Embryophyta</taxon>
        <taxon>Tracheophyta</taxon>
        <taxon>Spermatophyta</taxon>
        <taxon>Magnoliopsida</taxon>
        <taxon>eudicotyledons</taxon>
        <taxon>Gunneridae</taxon>
        <taxon>Pentapetalae</taxon>
        <taxon>rosids</taxon>
        <taxon>malvids</taxon>
        <taxon>Malvales</taxon>
        <taxon>Malvaceae</taxon>
        <taxon>Malvoideae</taxon>
        <taxon>Gossypium</taxon>
    </lineage>
</organism>
<feature type="transmembrane region" description="Helical" evidence="1">
    <location>
        <begin position="126"/>
        <end position="149"/>
    </location>
</feature>
<reference evidence="3" key="1">
    <citation type="journal article" date="2020" name="Nat. Genet.">
        <title>Genomic diversifications of five Gossypium allopolyploid species and their impact on cotton improvement.</title>
        <authorList>
            <person name="Chen Z.J."/>
            <person name="Sreedasyam A."/>
            <person name="Ando A."/>
            <person name="Song Q."/>
            <person name="De Santiago L.M."/>
            <person name="Hulse-Kemp A.M."/>
            <person name="Ding M."/>
            <person name="Ye W."/>
            <person name="Kirkbride R.C."/>
            <person name="Jenkins J."/>
            <person name="Plott C."/>
            <person name="Lovell J."/>
            <person name="Lin Y.M."/>
            <person name="Vaughn R."/>
            <person name="Liu B."/>
            <person name="Simpson S."/>
            <person name="Scheffler B.E."/>
            <person name="Wen L."/>
            <person name="Saski C.A."/>
            <person name="Grover C.E."/>
            <person name="Hu G."/>
            <person name="Conover J.L."/>
            <person name="Carlson J.W."/>
            <person name="Shu S."/>
            <person name="Boston L.B."/>
            <person name="Williams M."/>
            <person name="Peterson D.G."/>
            <person name="McGee K."/>
            <person name="Jones D.C."/>
            <person name="Wendel J.F."/>
            <person name="Stelly D.M."/>
            <person name="Grimwood J."/>
            <person name="Schmutz J."/>
        </authorList>
    </citation>
    <scope>NUCLEOTIDE SEQUENCE [LARGE SCALE GENOMIC DNA]</scope>
    <source>
        <strain evidence="3">cv. TM-1</strain>
    </source>
</reference>
<dbReference type="RefSeq" id="XP_016716039.2">
    <property type="nucleotide sequence ID" value="XM_016860550.2"/>
</dbReference>
<keyword evidence="3" id="KW-1185">Reference proteome</keyword>
<evidence type="ECO:0000313" key="4">
    <source>
        <dbReference type="RefSeq" id="XP_016716039.2"/>
    </source>
</evidence>
<feature type="transmembrane region" description="Helical" evidence="1">
    <location>
        <begin position="289"/>
        <end position="310"/>
    </location>
</feature>
<evidence type="ECO:0000256" key="1">
    <source>
        <dbReference type="SAM" id="Phobius"/>
    </source>
</evidence>
<dbReference type="PANTHER" id="PTHR46431">
    <property type="entry name" value="EXPRESSED PROTEIN"/>
    <property type="match status" value="1"/>
</dbReference>
<dbReference type="KEGG" id="ghi:107929185"/>
<dbReference type="Proteomes" id="UP000818029">
    <property type="component" value="Chromosome D03"/>
</dbReference>
<evidence type="ECO:0000313" key="3">
    <source>
        <dbReference type="Proteomes" id="UP000818029"/>
    </source>
</evidence>
<reference evidence="4" key="2">
    <citation type="submission" date="2025-08" db="UniProtKB">
        <authorList>
            <consortium name="RefSeq"/>
        </authorList>
    </citation>
    <scope>IDENTIFICATION</scope>
</reference>
<feature type="domain" description="VTT" evidence="2">
    <location>
        <begin position="149"/>
        <end position="269"/>
    </location>
</feature>
<dbReference type="GeneID" id="107929185"/>
<protein>
    <submittedName>
        <fullName evidence="4">TVP38/TMEM64 family membrane protein slr0305</fullName>
    </submittedName>
</protein>
<keyword evidence="1" id="KW-0812">Transmembrane</keyword>
<name>A0A1U8LS54_GOSHI</name>
<dbReference type="PaxDb" id="3635-A0A1U8LS54"/>
<dbReference type="InterPro" id="IPR032816">
    <property type="entry name" value="VTT_dom"/>
</dbReference>
<keyword evidence="1" id="KW-0472">Membrane</keyword>
<feature type="transmembrane region" description="Helical" evidence="1">
    <location>
        <begin position="161"/>
        <end position="190"/>
    </location>
</feature>
<dbReference type="AlphaFoldDB" id="A0A1U8LS54"/>
<proteinExistence type="predicted"/>
<sequence length="324" mass="36443">MTFNDDNNDDEGGEVVPELKLRVEGDDDVNEKRVSLRQRLLEECEAEENNSLSLRQRLLEECEAEENNSLLKEPGFSSQSRRSIWYWIKLGILLTFLGLLVAVFLKWVGPFFMDKELMPLIKWEMATFSTPMLAVLIFASVALFPTIFLPSSPSMWVAGMAFGYGFGFLLIISAAAVGVSLPFFIGSLFLHRIQGWLEKYPKKAAFLRAAGGGNWLHQFKAVALIRLSPFPYILYNYCAVATHVEYGPYILGSLVGMVPEIFISIYTGTLIQTLADASQERHGLSAVQILLNVGGFLITLLAIIVFTVYAKRQLRKLQREEELV</sequence>
<keyword evidence="1" id="KW-1133">Transmembrane helix</keyword>
<accession>A0A1U8LS54</accession>
<dbReference type="Pfam" id="PF09335">
    <property type="entry name" value="VTT_dom"/>
    <property type="match status" value="1"/>
</dbReference>
<dbReference type="STRING" id="3635.A0A1U8LS54"/>
<gene>
    <name evidence="4" type="primary">LOC107929185</name>
</gene>
<dbReference type="PANTHER" id="PTHR46431:SF7">
    <property type="entry name" value="SNARE ASSOCIATED GOLGI PROTEIN FAMILY"/>
    <property type="match status" value="1"/>
</dbReference>
<feature type="transmembrane region" description="Helical" evidence="1">
    <location>
        <begin position="249"/>
        <end position="269"/>
    </location>
</feature>
<evidence type="ECO:0000259" key="2">
    <source>
        <dbReference type="Pfam" id="PF09335"/>
    </source>
</evidence>